<proteinExistence type="predicted"/>
<dbReference type="RefSeq" id="WP_357992674.1">
    <property type="nucleotide sequence ID" value="NZ_JBEYBR010000069.1"/>
</dbReference>
<accession>A0ABV2XG56</accession>
<sequence>MRVTVVPPAAEPALGLIAFRVGAGAQVQSKSRWPVASIGAESDVVDWLPSYGAMQASTSAGFSGTTPLPVLAVQLVWFTASVLVGLVAFHLRTRSALKATMPIGEPGQPAKQ</sequence>
<reference evidence="2 3" key="1">
    <citation type="submission" date="2024-06" db="EMBL/GenBank/DDBJ databases">
        <title>The Natural Products Discovery Center: Release of the First 8490 Sequenced Strains for Exploring Actinobacteria Biosynthetic Diversity.</title>
        <authorList>
            <person name="Kalkreuter E."/>
            <person name="Kautsar S.A."/>
            <person name="Yang D."/>
            <person name="Bader C.D."/>
            <person name="Teijaro C.N."/>
            <person name="Fluegel L."/>
            <person name="Davis C.M."/>
            <person name="Simpson J.R."/>
            <person name="Lauterbach L."/>
            <person name="Steele A.D."/>
            <person name="Gui C."/>
            <person name="Meng S."/>
            <person name="Li G."/>
            <person name="Viehrig K."/>
            <person name="Ye F."/>
            <person name="Su P."/>
            <person name="Kiefer A.F."/>
            <person name="Nichols A."/>
            <person name="Cepeda A.J."/>
            <person name="Yan W."/>
            <person name="Fan B."/>
            <person name="Jiang Y."/>
            <person name="Adhikari A."/>
            <person name="Zheng C.-J."/>
            <person name="Schuster L."/>
            <person name="Cowan T.M."/>
            <person name="Smanski M.J."/>
            <person name="Chevrette M.G."/>
            <person name="De Carvalho L.P.S."/>
            <person name="Shen B."/>
        </authorList>
    </citation>
    <scope>NUCLEOTIDE SEQUENCE [LARGE SCALE GENOMIC DNA]</scope>
    <source>
        <strain evidence="2 3">NPDC019434</strain>
    </source>
</reference>
<organism evidence="2 3">
    <name type="scientific">Nocardia niwae</name>
    <dbReference type="NCBI Taxonomy" id="626084"/>
    <lineage>
        <taxon>Bacteria</taxon>
        <taxon>Bacillati</taxon>
        <taxon>Actinomycetota</taxon>
        <taxon>Actinomycetes</taxon>
        <taxon>Mycobacteriales</taxon>
        <taxon>Nocardiaceae</taxon>
        <taxon>Nocardia</taxon>
    </lineage>
</organism>
<keyword evidence="1" id="KW-0472">Membrane</keyword>
<protein>
    <submittedName>
        <fullName evidence="2">Uncharacterized protein</fullName>
    </submittedName>
</protein>
<name>A0ABV2XG56_9NOCA</name>
<keyword evidence="1" id="KW-1133">Transmembrane helix</keyword>
<dbReference type="Proteomes" id="UP001550535">
    <property type="component" value="Unassembled WGS sequence"/>
</dbReference>
<keyword evidence="1" id="KW-0812">Transmembrane</keyword>
<evidence type="ECO:0000313" key="2">
    <source>
        <dbReference type="EMBL" id="MEU2124857.1"/>
    </source>
</evidence>
<evidence type="ECO:0000256" key="1">
    <source>
        <dbReference type="SAM" id="Phobius"/>
    </source>
</evidence>
<gene>
    <name evidence="2" type="ORF">ABZ507_23870</name>
</gene>
<keyword evidence="3" id="KW-1185">Reference proteome</keyword>
<comment type="caution">
    <text evidence="2">The sequence shown here is derived from an EMBL/GenBank/DDBJ whole genome shotgun (WGS) entry which is preliminary data.</text>
</comment>
<dbReference type="EMBL" id="JBEYBR010000069">
    <property type="protein sequence ID" value="MEU2124857.1"/>
    <property type="molecule type" value="Genomic_DNA"/>
</dbReference>
<evidence type="ECO:0000313" key="3">
    <source>
        <dbReference type="Proteomes" id="UP001550535"/>
    </source>
</evidence>
<feature type="transmembrane region" description="Helical" evidence="1">
    <location>
        <begin position="71"/>
        <end position="91"/>
    </location>
</feature>